<reference evidence="3 4" key="1">
    <citation type="submission" date="2018-07" db="EMBL/GenBank/DDBJ databases">
        <title>Arthrobacter sp. nov., isolated from raw cow's milk with high bacterial count.</title>
        <authorList>
            <person name="Hahne J."/>
            <person name="Isele D."/>
            <person name="Lipski A."/>
        </authorList>
    </citation>
    <scope>NUCLEOTIDE SEQUENCE [LARGE SCALE GENOMIC DNA]</scope>
    <source>
        <strain evidence="3 4">JZ R-183</strain>
    </source>
</reference>
<evidence type="ECO:0000313" key="3">
    <source>
        <dbReference type="EMBL" id="RKW69922.1"/>
    </source>
</evidence>
<dbReference type="AlphaFoldDB" id="A0A496PHG6"/>
<dbReference type="InterPro" id="IPR046253">
    <property type="entry name" value="DUF6286"/>
</dbReference>
<evidence type="ECO:0000256" key="1">
    <source>
        <dbReference type="SAM" id="Phobius"/>
    </source>
</evidence>
<proteinExistence type="predicted"/>
<accession>A0A496PHG6</accession>
<dbReference type="Pfam" id="PF19803">
    <property type="entry name" value="DUF6286"/>
    <property type="match status" value="1"/>
</dbReference>
<keyword evidence="1" id="KW-0812">Transmembrane</keyword>
<comment type="caution">
    <text evidence="3">The sequence shown here is derived from an EMBL/GenBank/DDBJ whole genome shotgun (WGS) entry which is preliminary data.</text>
</comment>
<feature type="transmembrane region" description="Helical" evidence="1">
    <location>
        <begin position="70"/>
        <end position="91"/>
    </location>
</feature>
<dbReference type="RefSeq" id="WP_121485593.1">
    <property type="nucleotide sequence ID" value="NZ_QQXL01000006.1"/>
</dbReference>
<organism evidence="3 4">
    <name type="scientific">Galactobacter caseinivorans</name>
    <dbReference type="NCBI Taxonomy" id="2676123"/>
    <lineage>
        <taxon>Bacteria</taxon>
        <taxon>Bacillati</taxon>
        <taxon>Actinomycetota</taxon>
        <taxon>Actinomycetes</taxon>
        <taxon>Micrococcales</taxon>
        <taxon>Micrococcaceae</taxon>
        <taxon>Galactobacter</taxon>
    </lineage>
</organism>
<sequence>MSKTSGRHPRHFFYRRPSRVVPNALVALVLLVAGGLVSWAAIARLSTGTWQEPVGSWVTALRSLRWQDTAVLWAAGALALIGVVLLLCVLVPGRRHNQLVTPALADGAEETLTLGALSAYVESALQQVDGVHQASARSRAGAVRASVRTPLRDRDALGKQATAAAQAAVDRLPLGRRTKVSVTVDVEGESA</sequence>
<keyword evidence="1" id="KW-0472">Membrane</keyword>
<protein>
    <recommendedName>
        <fullName evidence="2">DUF6286 domain-containing protein</fullName>
    </recommendedName>
</protein>
<feature type="domain" description="DUF6286" evidence="2">
    <location>
        <begin position="80"/>
        <end position="184"/>
    </location>
</feature>
<name>A0A496PHG6_9MICC</name>
<dbReference type="EMBL" id="QQXL01000006">
    <property type="protein sequence ID" value="RKW69922.1"/>
    <property type="molecule type" value="Genomic_DNA"/>
</dbReference>
<keyword evidence="1" id="KW-1133">Transmembrane helix</keyword>
<evidence type="ECO:0000259" key="2">
    <source>
        <dbReference type="Pfam" id="PF19803"/>
    </source>
</evidence>
<feature type="transmembrane region" description="Helical" evidence="1">
    <location>
        <begin position="20"/>
        <end position="42"/>
    </location>
</feature>
<keyword evidence="4" id="KW-1185">Reference proteome</keyword>
<dbReference type="Proteomes" id="UP000273119">
    <property type="component" value="Unassembled WGS sequence"/>
</dbReference>
<gene>
    <name evidence="3" type="ORF">DWQ67_10660</name>
</gene>
<evidence type="ECO:0000313" key="4">
    <source>
        <dbReference type="Proteomes" id="UP000273119"/>
    </source>
</evidence>